<feature type="region of interest" description="Disordered" evidence="1">
    <location>
        <begin position="138"/>
        <end position="234"/>
    </location>
</feature>
<protein>
    <submittedName>
        <fullName evidence="2">Retrovirus-related Gag polyprotein from transposon opus</fullName>
    </submittedName>
</protein>
<reference evidence="2" key="1">
    <citation type="journal article" date="2014" name="PLoS ONE">
        <title>Transcriptome-Based Identification of ABC Transporters in the Western Tarnished Plant Bug Lygus hesperus.</title>
        <authorList>
            <person name="Hull J.J."/>
            <person name="Chaney K."/>
            <person name="Geib S.M."/>
            <person name="Fabrick J.A."/>
            <person name="Brent C.S."/>
            <person name="Walsh D."/>
            <person name="Lavine L.C."/>
        </authorList>
    </citation>
    <scope>NUCLEOTIDE SEQUENCE</scope>
</reference>
<feature type="non-terminal residue" evidence="2">
    <location>
        <position position="1"/>
    </location>
</feature>
<proteinExistence type="predicted"/>
<feature type="compositionally biased region" description="Polar residues" evidence="1">
    <location>
        <begin position="144"/>
        <end position="185"/>
    </location>
</feature>
<evidence type="ECO:0000313" key="2">
    <source>
        <dbReference type="EMBL" id="JAG24576.1"/>
    </source>
</evidence>
<feature type="compositionally biased region" description="Polar residues" evidence="1">
    <location>
        <begin position="192"/>
        <end position="202"/>
    </location>
</feature>
<reference evidence="2" key="2">
    <citation type="submission" date="2014-07" db="EMBL/GenBank/DDBJ databases">
        <authorList>
            <person name="Hull J."/>
        </authorList>
    </citation>
    <scope>NUCLEOTIDE SEQUENCE</scope>
</reference>
<dbReference type="AlphaFoldDB" id="A0A0A9XYX7"/>
<feature type="compositionally biased region" description="Polar residues" evidence="1">
    <location>
        <begin position="215"/>
        <end position="234"/>
    </location>
</feature>
<accession>A0A0A9XYX7</accession>
<dbReference type="EMBL" id="GBHO01019028">
    <property type="protein sequence ID" value="JAG24576.1"/>
    <property type="molecule type" value="Transcribed_RNA"/>
</dbReference>
<feature type="non-terminal residue" evidence="2">
    <location>
        <position position="234"/>
    </location>
</feature>
<gene>
    <name evidence="2" type="primary">gag_67</name>
    <name evidence="2" type="ORF">CM83_13163</name>
</gene>
<organism evidence="2">
    <name type="scientific">Lygus hesperus</name>
    <name type="common">Western plant bug</name>
    <dbReference type="NCBI Taxonomy" id="30085"/>
    <lineage>
        <taxon>Eukaryota</taxon>
        <taxon>Metazoa</taxon>
        <taxon>Ecdysozoa</taxon>
        <taxon>Arthropoda</taxon>
        <taxon>Hexapoda</taxon>
        <taxon>Insecta</taxon>
        <taxon>Pterygota</taxon>
        <taxon>Neoptera</taxon>
        <taxon>Paraneoptera</taxon>
        <taxon>Hemiptera</taxon>
        <taxon>Heteroptera</taxon>
        <taxon>Panheteroptera</taxon>
        <taxon>Cimicomorpha</taxon>
        <taxon>Miridae</taxon>
        <taxon>Mirini</taxon>
        <taxon>Lygus</taxon>
    </lineage>
</organism>
<evidence type="ECO:0000256" key="1">
    <source>
        <dbReference type="SAM" id="MobiDB-lite"/>
    </source>
</evidence>
<name>A0A0A9XYX7_LYGHE</name>
<sequence>ILSKIQGSASELLDNYTIEDFDDIKRALLETYTDKRDIFTLCHELTSLRHLENEDPFEFLEKIRAKLNLIMAYIKNHETPTDQVVLVKHYQSLSLRTLLLYLREPLGSQLRTRQPKTMGEALSIMTNDYQILQYQKSNFHKNNPKPTNSKSGNDAKITPTNSQNKPNFYQKNTSPGQYKNYSGQHSRPYVPNHQTKNANSAQAVKPQIQKPPSGFYQNKGSPMSWQTTNPNLNH</sequence>